<keyword evidence="7 10" id="KW-0119">Carbohydrate metabolism</keyword>
<evidence type="ECO:0000256" key="10">
    <source>
        <dbReference type="RuleBase" id="RU361207"/>
    </source>
</evidence>
<gene>
    <name evidence="11" type="primary">malQ</name>
    <name evidence="11" type="ORF">IWA51_05185</name>
</gene>
<keyword evidence="5 10" id="KW-0328">Glycosyltransferase</keyword>
<dbReference type="AlphaFoldDB" id="A0A7T3V6A9"/>
<dbReference type="NCBIfam" id="TIGR00217">
    <property type="entry name" value="malQ"/>
    <property type="match status" value="1"/>
</dbReference>
<dbReference type="InterPro" id="IPR003385">
    <property type="entry name" value="Glyco_hydro_77"/>
</dbReference>
<evidence type="ECO:0000256" key="5">
    <source>
        <dbReference type="ARBA" id="ARBA00022676"/>
    </source>
</evidence>
<evidence type="ECO:0000256" key="4">
    <source>
        <dbReference type="ARBA" id="ARBA00020295"/>
    </source>
</evidence>
<evidence type="ECO:0000256" key="7">
    <source>
        <dbReference type="ARBA" id="ARBA00023277"/>
    </source>
</evidence>
<dbReference type="Proteomes" id="UP000595224">
    <property type="component" value="Chromosome"/>
</dbReference>
<sequence>MWQYLSGQIFVAAREPLKTGGKMEKRASGVLLHITSLPETPGIGTMGKQAYKFADWLHSAGQTMWQILPLGPTGYGDSPYASFSTFAGNPLLIDLDNLVERGWALAGDIVPPEYIKCDGDVDFGSVVWWKIPLLYKCAEYFLKNCKKADRAKYEAFKNDNQVWLNNFADYTSIKKFYDAEAQKKNVTGIDSMWNRFWPKDLASHDPAAVSKWDAEHSADVESIKVIQFFFSEQWHSLKSYANKLGISIIGDIPIFVAGDSADVWANQKFFQFDSNTLLQTSCAGVPPDYFSATGQLWGNPLYDWDAMKKDNYSWWVSRIQNMLHLVDIVRIDHFRGFDTYWQIPYGADNAIGGKWVKGPGLDLFNEIEKRLGKLPIIAEDLGTLTPDVEKLRDDCGFPGMKILQFAFNDNPWSDESARNDYLPDNYKTEKCVVYTGTHDNDTTVGVLSSSAEQYRINIASYFGMDKNASVKDISLRLVQAAFQSKAEYCIIPLQDVYCLGSEARMNTPSTTGANWSWRMDSSLLDSAGANMLKSLSAETSRNL</sequence>
<evidence type="ECO:0000313" key="11">
    <source>
        <dbReference type="EMBL" id="QQA01989.1"/>
    </source>
</evidence>
<proteinExistence type="inferred from homology"/>
<dbReference type="PANTHER" id="PTHR32438:SF5">
    <property type="entry name" value="4-ALPHA-GLUCANOTRANSFERASE DPE1, CHLOROPLASTIC_AMYLOPLASTIC"/>
    <property type="match status" value="1"/>
</dbReference>
<reference evidence="11 12" key="1">
    <citation type="submission" date="2020-11" db="EMBL/GenBank/DDBJ databases">
        <title>Treponema Peruensis nv. sp., first commensal Treponema isolated from human feces.</title>
        <authorList>
            <person name="Belkhou C."/>
            <person name="Raes J."/>
        </authorList>
    </citation>
    <scope>NUCLEOTIDE SEQUENCE [LARGE SCALE GENOMIC DNA]</scope>
    <source>
        <strain evidence="11 12">RCC2812</strain>
    </source>
</reference>
<comment type="similarity">
    <text evidence="2 10">Belongs to the disproportionating enzyme family.</text>
</comment>
<dbReference type="NCBIfam" id="NF011080">
    <property type="entry name" value="PRK14508.1-3"/>
    <property type="match status" value="1"/>
</dbReference>
<accession>A0A7T3V6A9</accession>
<dbReference type="RefSeq" id="WP_198443475.1">
    <property type="nucleotide sequence ID" value="NZ_CBCSHE010000004.1"/>
</dbReference>
<evidence type="ECO:0000256" key="6">
    <source>
        <dbReference type="ARBA" id="ARBA00022679"/>
    </source>
</evidence>
<evidence type="ECO:0000256" key="8">
    <source>
        <dbReference type="ARBA" id="ARBA00031423"/>
    </source>
</evidence>
<dbReference type="Pfam" id="PF02446">
    <property type="entry name" value="Glyco_hydro_77"/>
    <property type="match status" value="1"/>
</dbReference>
<organism evidence="11 12">
    <name type="scientific">Treponema peruense</name>
    <dbReference type="NCBI Taxonomy" id="2787628"/>
    <lineage>
        <taxon>Bacteria</taxon>
        <taxon>Pseudomonadati</taxon>
        <taxon>Spirochaetota</taxon>
        <taxon>Spirochaetia</taxon>
        <taxon>Spirochaetales</taxon>
        <taxon>Treponemataceae</taxon>
        <taxon>Treponema</taxon>
    </lineage>
</organism>
<dbReference type="EC" id="2.4.1.25" evidence="3 10"/>
<dbReference type="InterPro" id="IPR017853">
    <property type="entry name" value="GH"/>
</dbReference>
<protein>
    <recommendedName>
        <fullName evidence="4 10">4-alpha-glucanotransferase</fullName>
        <ecNumber evidence="3 10">2.4.1.25</ecNumber>
    </recommendedName>
    <alternativeName>
        <fullName evidence="8 10">Amylomaltase</fullName>
    </alternativeName>
    <alternativeName>
        <fullName evidence="9 10">Disproportionating enzyme</fullName>
    </alternativeName>
</protein>
<comment type="catalytic activity">
    <reaction evidence="1 10">
        <text>Transfers a segment of a (1-&gt;4)-alpha-D-glucan to a new position in an acceptor, which may be glucose or a (1-&gt;4)-alpha-D-glucan.</text>
        <dbReference type="EC" id="2.4.1.25"/>
    </reaction>
</comment>
<keyword evidence="6 10" id="KW-0808">Transferase</keyword>
<dbReference type="SUPFAM" id="SSF51445">
    <property type="entry name" value="(Trans)glycosidases"/>
    <property type="match status" value="1"/>
</dbReference>
<evidence type="ECO:0000256" key="3">
    <source>
        <dbReference type="ARBA" id="ARBA00012560"/>
    </source>
</evidence>
<evidence type="ECO:0000256" key="1">
    <source>
        <dbReference type="ARBA" id="ARBA00000439"/>
    </source>
</evidence>
<evidence type="ECO:0000256" key="2">
    <source>
        <dbReference type="ARBA" id="ARBA00005684"/>
    </source>
</evidence>
<evidence type="ECO:0000256" key="9">
    <source>
        <dbReference type="ARBA" id="ARBA00031501"/>
    </source>
</evidence>
<dbReference type="GO" id="GO:0005975">
    <property type="term" value="P:carbohydrate metabolic process"/>
    <property type="evidence" value="ECO:0007669"/>
    <property type="project" value="InterPro"/>
</dbReference>
<evidence type="ECO:0000313" key="12">
    <source>
        <dbReference type="Proteomes" id="UP000595224"/>
    </source>
</evidence>
<dbReference type="Gene3D" id="3.20.20.80">
    <property type="entry name" value="Glycosidases"/>
    <property type="match status" value="1"/>
</dbReference>
<keyword evidence="12" id="KW-1185">Reference proteome</keyword>
<dbReference type="EMBL" id="CP064936">
    <property type="protein sequence ID" value="QQA01989.1"/>
    <property type="molecule type" value="Genomic_DNA"/>
</dbReference>
<dbReference type="PANTHER" id="PTHR32438">
    <property type="entry name" value="4-ALPHA-GLUCANOTRANSFERASE DPE1, CHLOROPLASTIC/AMYLOPLASTIC"/>
    <property type="match status" value="1"/>
</dbReference>
<name>A0A7T3V6A9_9SPIR</name>
<dbReference type="KEGG" id="tper:IWA51_05185"/>
<dbReference type="GO" id="GO:0004134">
    <property type="term" value="F:4-alpha-glucanotransferase activity"/>
    <property type="evidence" value="ECO:0007669"/>
    <property type="project" value="UniProtKB-EC"/>
</dbReference>